<proteinExistence type="predicted"/>
<reference evidence="1" key="1">
    <citation type="submission" date="2017-02" db="EMBL/GenBank/DDBJ databases">
        <title>Delving into the versatile metabolic prowess of the omnipresent phylum Bacteroidetes.</title>
        <authorList>
            <person name="Nobu M.K."/>
            <person name="Mei R."/>
            <person name="Narihiro T."/>
            <person name="Kuroda K."/>
            <person name="Liu W.-T."/>
        </authorList>
    </citation>
    <scope>NUCLEOTIDE SEQUENCE</scope>
    <source>
        <strain evidence="1">ADurb.Bin160</strain>
    </source>
</reference>
<comment type="caution">
    <text evidence="1">The sequence shown here is derived from an EMBL/GenBank/DDBJ whole genome shotgun (WGS) entry which is preliminary data.</text>
</comment>
<dbReference type="AlphaFoldDB" id="A0A1V5ZR86"/>
<protein>
    <submittedName>
        <fullName evidence="1">Uncharacterized protein</fullName>
    </submittedName>
</protein>
<gene>
    <name evidence="1" type="ORF">BWY04_00022</name>
</gene>
<dbReference type="Proteomes" id="UP000485621">
    <property type="component" value="Unassembled WGS sequence"/>
</dbReference>
<name>A0A1V5ZR86_9BACT</name>
<dbReference type="EMBL" id="MWDB01000001">
    <property type="protein sequence ID" value="OQB42586.1"/>
    <property type="molecule type" value="Genomic_DNA"/>
</dbReference>
<accession>A0A1V5ZR86</accession>
<evidence type="ECO:0000313" key="1">
    <source>
        <dbReference type="EMBL" id="OQB42586.1"/>
    </source>
</evidence>
<sequence>MITAEEMQNQIEEINKANKMLGNDFHEYLSTVKE</sequence>
<organism evidence="1">
    <name type="scientific">candidate division CPR1 bacterium ADurb.Bin160</name>
    <dbReference type="NCBI Taxonomy" id="1852826"/>
    <lineage>
        <taxon>Bacteria</taxon>
        <taxon>candidate division CPR1</taxon>
    </lineage>
</organism>